<evidence type="ECO:0000259" key="1">
    <source>
        <dbReference type="Pfam" id="PF01936"/>
    </source>
</evidence>
<evidence type="ECO:0000313" key="2">
    <source>
        <dbReference type="EMBL" id="EOA37053.1"/>
    </source>
</evidence>
<dbReference type="InterPro" id="IPR024768">
    <property type="entry name" value="Marf1"/>
</dbReference>
<dbReference type="GO" id="GO:0004540">
    <property type="term" value="F:RNA nuclease activity"/>
    <property type="evidence" value="ECO:0007669"/>
    <property type="project" value="InterPro"/>
</dbReference>
<feature type="domain" description="NYN" evidence="1">
    <location>
        <begin position="9"/>
        <end position="123"/>
    </location>
</feature>
<gene>
    <name evidence="2" type="ORF">CARUB_v10010155mg</name>
</gene>
<dbReference type="GO" id="GO:0005777">
    <property type="term" value="C:peroxisome"/>
    <property type="evidence" value="ECO:0007669"/>
    <property type="project" value="InterPro"/>
</dbReference>
<evidence type="ECO:0000313" key="3">
    <source>
        <dbReference type="Proteomes" id="UP000029121"/>
    </source>
</evidence>
<dbReference type="Proteomes" id="UP000029121">
    <property type="component" value="Unassembled WGS sequence"/>
</dbReference>
<dbReference type="GO" id="GO:0010468">
    <property type="term" value="P:regulation of gene expression"/>
    <property type="evidence" value="ECO:0007669"/>
    <property type="project" value="InterPro"/>
</dbReference>
<proteinExistence type="predicted"/>
<dbReference type="AlphaFoldDB" id="R0IJE7"/>
<protein>
    <recommendedName>
        <fullName evidence="1">NYN domain-containing protein</fullName>
    </recommendedName>
</protein>
<dbReference type="PANTHER" id="PTHR14379:SF19">
    <property type="entry name" value="ENDONUCLEASE OR GLYCOSYL HYDROLASE-RELATED"/>
    <property type="match status" value="1"/>
</dbReference>
<dbReference type="EMBL" id="KB870805">
    <property type="protein sequence ID" value="EOA37053.1"/>
    <property type="molecule type" value="Genomic_DNA"/>
</dbReference>
<dbReference type="OrthoDB" id="1098388at2759"/>
<keyword evidence="3" id="KW-1185">Reference proteome</keyword>
<reference evidence="3" key="1">
    <citation type="journal article" date="2013" name="Nat. Genet.">
        <title>The Capsella rubella genome and the genomic consequences of rapid mating system evolution.</title>
        <authorList>
            <person name="Slotte T."/>
            <person name="Hazzouri K.M."/>
            <person name="Agren J.A."/>
            <person name="Koenig D."/>
            <person name="Maumus F."/>
            <person name="Guo Y.L."/>
            <person name="Steige K."/>
            <person name="Platts A.E."/>
            <person name="Escobar J.S."/>
            <person name="Newman L.K."/>
            <person name="Wang W."/>
            <person name="Mandakova T."/>
            <person name="Vello E."/>
            <person name="Smith L.M."/>
            <person name="Henz S.R."/>
            <person name="Steffen J."/>
            <person name="Takuno S."/>
            <person name="Brandvain Y."/>
            <person name="Coop G."/>
            <person name="Andolfatto P."/>
            <person name="Hu T.T."/>
            <person name="Blanchette M."/>
            <person name="Clark R.M."/>
            <person name="Quesneville H."/>
            <person name="Nordborg M."/>
            <person name="Gaut B.S."/>
            <person name="Lysak M.A."/>
            <person name="Jenkins J."/>
            <person name="Grimwood J."/>
            <person name="Chapman J."/>
            <person name="Prochnik S."/>
            <person name="Shu S."/>
            <person name="Rokhsar D."/>
            <person name="Schmutz J."/>
            <person name="Weigel D."/>
            <person name="Wright S.I."/>
        </authorList>
    </citation>
    <scope>NUCLEOTIDE SEQUENCE [LARGE SCALE GENOMIC DNA]</scope>
    <source>
        <strain evidence="3">cv. Monte Gargano</strain>
    </source>
</reference>
<dbReference type="KEGG" id="crb:17898963"/>
<dbReference type="CDD" id="cd10910">
    <property type="entry name" value="PIN_limkain_b1_N_like"/>
    <property type="match status" value="1"/>
</dbReference>
<sequence length="239" mass="26912">MMKARAAGVKVWWDINRCPVPDDVDVGRVGPCIRRALEKLGYCGPFNITAIGILTDVPHDFLRQVYSSGMAIHHIPLDITEVTGALIYWSWTHPPPANIMLISNESIFSNILDTLCRIGYNVVRSILPDGSQQGAASTSTSPEYLLWESILASLRADAMDAWALQGDNCGSETAEPALRCQQCIISVQSFEKFTTHGFENFTTHLQSREHAHNAQYYCNIDEEKKKPKRGKRRKKRYRS</sequence>
<organism evidence="2 3">
    <name type="scientific">Capsella rubella</name>
    <dbReference type="NCBI Taxonomy" id="81985"/>
    <lineage>
        <taxon>Eukaryota</taxon>
        <taxon>Viridiplantae</taxon>
        <taxon>Streptophyta</taxon>
        <taxon>Embryophyta</taxon>
        <taxon>Tracheophyta</taxon>
        <taxon>Spermatophyta</taxon>
        <taxon>Magnoliopsida</taxon>
        <taxon>eudicotyledons</taxon>
        <taxon>Gunneridae</taxon>
        <taxon>Pentapetalae</taxon>
        <taxon>rosids</taxon>
        <taxon>malvids</taxon>
        <taxon>Brassicales</taxon>
        <taxon>Brassicaceae</taxon>
        <taxon>Camelineae</taxon>
        <taxon>Capsella</taxon>
    </lineage>
</organism>
<accession>R0IJE7</accession>
<dbReference type="Pfam" id="PF01936">
    <property type="entry name" value="NYN"/>
    <property type="match status" value="1"/>
</dbReference>
<dbReference type="STRING" id="81985.R0IJE7"/>
<name>R0IJE7_9BRAS</name>
<dbReference type="InterPro" id="IPR021139">
    <property type="entry name" value="NYN"/>
</dbReference>
<dbReference type="PANTHER" id="PTHR14379">
    <property type="entry name" value="LIMKAIN B LKAP"/>
    <property type="match status" value="1"/>
</dbReference>